<evidence type="ECO:0000259" key="8">
    <source>
        <dbReference type="Pfam" id="PF11760"/>
    </source>
</evidence>
<feature type="domain" description="Tetrapyrrole methylase" evidence="6">
    <location>
        <begin position="369"/>
        <end position="579"/>
    </location>
</feature>
<evidence type="ECO:0000259" key="9">
    <source>
        <dbReference type="Pfam" id="PF11761"/>
    </source>
</evidence>
<dbReference type="Pfam" id="PF00590">
    <property type="entry name" value="TP_methylase"/>
    <property type="match status" value="1"/>
</dbReference>
<organism evidence="10 11">
    <name type="scientific">Lusitaniella coriacea LEGE 07157</name>
    <dbReference type="NCBI Taxonomy" id="945747"/>
    <lineage>
        <taxon>Bacteria</taxon>
        <taxon>Bacillati</taxon>
        <taxon>Cyanobacteriota</taxon>
        <taxon>Cyanophyceae</taxon>
        <taxon>Spirulinales</taxon>
        <taxon>Lusitaniellaceae</taxon>
        <taxon>Lusitaniella</taxon>
    </lineage>
</organism>
<dbReference type="PANTHER" id="PTHR47036:SF1">
    <property type="entry name" value="COBALT-FACTOR III C(17)-METHYLTRANSFERASE-RELATED"/>
    <property type="match status" value="1"/>
</dbReference>
<evidence type="ECO:0000256" key="2">
    <source>
        <dbReference type="ARBA" id="ARBA00022573"/>
    </source>
</evidence>
<evidence type="ECO:0000256" key="1">
    <source>
        <dbReference type="ARBA" id="ARBA00004953"/>
    </source>
</evidence>
<name>A0A8J7IXF2_9CYAN</name>
<dbReference type="Gene3D" id="3.40.1010.10">
    <property type="entry name" value="Cobalt-precorrin-4 Transmethylase, Domain 1"/>
    <property type="match status" value="1"/>
</dbReference>
<dbReference type="Gene3D" id="3.30.950.10">
    <property type="entry name" value="Methyltransferase, Cobalt-precorrin-4 Transmethylase, Domain 2"/>
    <property type="match status" value="1"/>
</dbReference>
<dbReference type="NCBIfam" id="TIGR01466">
    <property type="entry name" value="cobJ_cbiH"/>
    <property type="match status" value="1"/>
</dbReference>
<keyword evidence="2" id="KW-0169">Cobalamin biosynthesis</keyword>
<dbReference type="Pfam" id="PF01890">
    <property type="entry name" value="CbiG_C"/>
    <property type="match status" value="1"/>
</dbReference>
<keyword evidence="11" id="KW-1185">Reference proteome</keyword>
<dbReference type="InterPro" id="IPR014776">
    <property type="entry name" value="4pyrrole_Mease_sub2"/>
</dbReference>
<reference evidence="10" key="1">
    <citation type="submission" date="2020-10" db="EMBL/GenBank/DDBJ databases">
        <authorList>
            <person name="Castelo-Branco R."/>
            <person name="Eusebio N."/>
            <person name="Adriana R."/>
            <person name="Vieira A."/>
            <person name="Brugerolle De Fraissinette N."/>
            <person name="Rezende De Castro R."/>
            <person name="Schneider M.P."/>
            <person name="Vasconcelos V."/>
            <person name="Leao P.N."/>
        </authorList>
    </citation>
    <scope>NUCLEOTIDE SEQUENCE</scope>
    <source>
        <strain evidence="10">LEGE 07157</strain>
    </source>
</reference>
<dbReference type="EMBL" id="JADEWZ010000057">
    <property type="protein sequence ID" value="MBE9118712.1"/>
    <property type="molecule type" value="Genomic_DNA"/>
</dbReference>
<dbReference type="GO" id="GO:0032259">
    <property type="term" value="P:methylation"/>
    <property type="evidence" value="ECO:0007669"/>
    <property type="project" value="UniProtKB-KW"/>
</dbReference>
<feature type="domain" description="Cobalamin biosynthesis central region" evidence="9">
    <location>
        <begin position="141"/>
        <end position="231"/>
    </location>
</feature>
<dbReference type="InterPro" id="IPR035996">
    <property type="entry name" value="4pyrrol_Methylase_sf"/>
</dbReference>
<dbReference type="Gene3D" id="3.40.50.11220">
    <property type="match status" value="1"/>
</dbReference>
<dbReference type="Proteomes" id="UP000654482">
    <property type="component" value="Unassembled WGS sequence"/>
</dbReference>
<comment type="pathway">
    <text evidence="1">Cofactor biosynthesis; adenosylcobalamin biosynthesis.</text>
</comment>
<dbReference type="SUPFAM" id="SSF159664">
    <property type="entry name" value="CobE/GbiG C-terminal domain-like"/>
    <property type="match status" value="1"/>
</dbReference>
<dbReference type="InterPro" id="IPR006363">
    <property type="entry name" value="Cbl_synth_CobJ/CibH_dom"/>
</dbReference>
<gene>
    <name evidence="10" type="primary">cobJ</name>
    <name evidence="10" type="ORF">IQ249_22745</name>
</gene>
<dbReference type="InterPro" id="IPR014777">
    <property type="entry name" value="4pyrrole_Mease_sub1"/>
</dbReference>
<evidence type="ECO:0000256" key="3">
    <source>
        <dbReference type="ARBA" id="ARBA00022603"/>
    </source>
</evidence>
<dbReference type="Pfam" id="PF11760">
    <property type="entry name" value="CbiG_N"/>
    <property type="match status" value="1"/>
</dbReference>
<keyword evidence="5" id="KW-0949">S-adenosyl-L-methionine</keyword>
<evidence type="ECO:0000256" key="5">
    <source>
        <dbReference type="ARBA" id="ARBA00022691"/>
    </source>
</evidence>
<dbReference type="GO" id="GO:0009236">
    <property type="term" value="P:cobalamin biosynthetic process"/>
    <property type="evidence" value="ECO:0007669"/>
    <property type="project" value="UniProtKB-UniPathway"/>
</dbReference>
<evidence type="ECO:0000313" key="10">
    <source>
        <dbReference type="EMBL" id="MBE9118712.1"/>
    </source>
</evidence>
<dbReference type="PANTHER" id="PTHR47036">
    <property type="entry name" value="COBALT-FACTOR III C(17)-METHYLTRANSFERASE-RELATED"/>
    <property type="match status" value="1"/>
</dbReference>
<feature type="domain" description="Cobalamin synthesis G N-terminal" evidence="8">
    <location>
        <begin position="57"/>
        <end position="135"/>
    </location>
</feature>
<feature type="domain" description="CobE/GbiG C-terminal" evidence="7">
    <location>
        <begin position="234"/>
        <end position="356"/>
    </location>
</feature>
<dbReference type="SUPFAM" id="SSF53790">
    <property type="entry name" value="Tetrapyrrole methylase"/>
    <property type="match status" value="1"/>
</dbReference>
<keyword evidence="4 10" id="KW-0808">Transferase</keyword>
<dbReference type="CDD" id="cd11646">
    <property type="entry name" value="Precorrin_3B_C17_MT"/>
    <property type="match status" value="1"/>
</dbReference>
<dbReference type="InterPro" id="IPR051810">
    <property type="entry name" value="Precorrin_MeTrfase"/>
</dbReference>
<dbReference type="InterPro" id="IPR036518">
    <property type="entry name" value="CobE/GbiG_C_sf"/>
</dbReference>
<dbReference type="Pfam" id="PF11761">
    <property type="entry name" value="CbiG_mid"/>
    <property type="match status" value="1"/>
</dbReference>
<dbReference type="SUPFAM" id="SSF159672">
    <property type="entry name" value="CbiG N-terminal domain-like"/>
    <property type="match status" value="1"/>
</dbReference>
<dbReference type="EC" id="2.1.1.131" evidence="10"/>
<evidence type="ECO:0000259" key="6">
    <source>
        <dbReference type="Pfam" id="PF00590"/>
    </source>
</evidence>
<keyword evidence="3 10" id="KW-0489">Methyltransferase</keyword>
<dbReference type="RefSeq" id="WP_194031804.1">
    <property type="nucleotide sequence ID" value="NZ_JADEWZ010000057.1"/>
</dbReference>
<comment type="caution">
    <text evidence="10">The sequence shown here is derived from an EMBL/GenBank/DDBJ whole genome shotgun (WGS) entry which is preliminary data.</text>
</comment>
<dbReference type="Gene3D" id="3.30.420.180">
    <property type="entry name" value="CobE/GbiG C-terminal domain"/>
    <property type="match status" value="1"/>
</dbReference>
<sequence length="614" mass="65999">MTPFKEFQPLAAIATTPAAVKILQPLCQSCGGTLWGPEALSTVEGIQIYRQPLKQQLADLWGSHRALIFCMATGAVVRLIAPLLGDKTRDPAVIVLDRAGKFVISLSGAHQGGGDRLTQGIAAQLGATAILTGASASLDLPGIDVLGKPWGWQRGTGDWTAVSSAIARGETLNVFQEVGSTLWHQHLPPEQQEKFALQPITNPIDSNVSTLWISHRECPPVPNASIAQWHPRVLWLGIGCERGASAQFIDRAISETLGRDRLSDRAIVGIATLDLKADEPGLLQVCQDRNLPLKTFSPESLALIEVPNPSLIVRDAVGTPSVAEAAALLAAQSDTLLAPKRIFKAEGESAVTLAIAQAEREYTGRSGQLWLVGMGPGQLDQMTPAAQSAVNQADAVIGYTLYLDSLKPLYRPGQIIEASPITQEQQRAQRAIELAQWGLSVAVVSSGDCGIYGMAGLVLEELLAIGWDGKTPAVRVFPGISALQAAASLVGAPLMHDFCAISLSDLLTPWEVIKKRLNVAAAADFVTVLYNPRSRKRTQQIVTAQTIFLQHRDPNTPVAIVRSAYRPDENVTLTTLAEMLQHPIDMLTTVAIGNCSTRKYENWMVTPRGYSIQS</sequence>
<evidence type="ECO:0000313" key="11">
    <source>
        <dbReference type="Proteomes" id="UP000654482"/>
    </source>
</evidence>
<dbReference type="InterPro" id="IPR038029">
    <property type="entry name" value="GbiG_N_sf"/>
</dbReference>
<dbReference type="InterPro" id="IPR002750">
    <property type="entry name" value="CobE/GbiG_C"/>
</dbReference>
<dbReference type="GO" id="GO:0030789">
    <property type="term" value="F:precorrin-3B C17-methyltransferase activity"/>
    <property type="evidence" value="ECO:0007669"/>
    <property type="project" value="UniProtKB-EC"/>
</dbReference>
<protein>
    <submittedName>
        <fullName evidence="10">Precorrin-3B C(17)-methyltransferase</fullName>
        <ecNumber evidence="10">2.1.1.131</ecNumber>
    </submittedName>
</protein>
<dbReference type="InterPro" id="IPR021745">
    <property type="entry name" value="CbiG_mid"/>
</dbReference>
<accession>A0A8J7IXF2</accession>
<dbReference type="UniPathway" id="UPA00148"/>
<evidence type="ECO:0000256" key="4">
    <source>
        <dbReference type="ARBA" id="ARBA00022679"/>
    </source>
</evidence>
<proteinExistence type="predicted"/>
<dbReference type="InterPro" id="IPR021744">
    <property type="entry name" value="CbiG_N"/>
</dbReference>
<dbReference type="InterPro" id="IPR000878">
    <property type="entry name" value="4pyrrol_Mease"/>
</dbReference>
<dbReference type="AlphaFoldDB" id="A0A8J7IXF2"/>
<evidence type="ECO:0000259" key="7">
    <source>
        <dbReference type="Pfam" id="PF01890"/>
    </source>
</evidence>